<feature type="compositionally biased region" description="Basic and acidic residues" evidence="1">
    <location>
        <begin position="16"/>
        <end position="27"/>
    </location>
</feature>
<accession>A0A1F5ZRH0</accession>
<gene>
    <name evidence="2" type="ORF">A2773_04330</name>
</gene>
<name>A0A1F5ZRH0_9BACT</name>
<dbReference type="EMBL" id="MFJE01000005">
    <property type="protein sequence ID" value="OGG15090.1"/>
    <property type="molecule type" value="Genomic_DNA"/>
</dbReference>
<protein>
    <submittedName>
        <fullName evidence="2">Uncharacterized protein</fullName>
    </submittedName>
</protein>
<evidence type="ECO:0000256" key="1">
    <source>
        <dbReference type="SAM" id="MobiDB-lite"/>
    </source>
</evidence>
<feature type="compositionally biased region" description="Low complexity" evidence="1">
    <location>
        <begin position="1"/>
        <end position="15"/>
    </location>
</feature>
<comment type="caution">
    <text evidence="2">The sequence shown here is derived from an EMBL/GenBank/DDBJ whole genome shotgun (WGS) entry which is preliminary data.</text>
</comment>
<feature type="region of interest" description="Disordered" evidence="1">
    <location>
        <begin position="1"/>
        <end position="60"/>
    </location>
</feature>
<evidence type="ECO:0000313" key="3">
    <source>
        <dbReference type="Proteomes" id="UP000177383"/>
    </source>
</evidence>
<organism evidence="2 3">
    <name type="scientific">Candidatus Gottesmanbacteria bacterium RIFCSPHIGHO2_01_FULL_39_10</name>
    <dbReference type="NCBI Taxonomy" id="1798375"/>
    <lineage>
        <taxon>Bacteria</taxon>
        <taxon>Candidatus Gottesmaniibacteriota</taxon>
    </lineage>
</organism>
<dbReference type="STRING" id="1798375.A2773_04330"/>
<dbReference type="AlphaFoldDB" id="A0A1F5ZRH0"/>
<sequence>MTDSRGGASSRGVVSPRDEIPTNRTEEPIYIGDTKYWPGHEKKQPHIKIGGGAIGEEEEE</sequence>
<dbReference type="Proteomes" id="UP000177383">
    <property type="component" value="Unassembled WGS sequence"/>
</dbReference>
<reference evidence="2 3" key="1">
    <citation type="journal article" date="2016" name="Nat. Commun.">
        <title>Thousands of microbial genomes shed light on interconnected biogeochemical processes in an aquifer system.</title>
        <authorList>
            <person name="Anantharaman K."/>
            <person name="Brown C.T."/>
            <person name="Hug L.A."/>
            <person name="Sharon I."/>
            <person name="Castelle C.J."/>
            <person name="Probst A.J."/>
            <person name="Thomas B.C."/>
            <person name="Singh A."/>
            <person name="Wilkins M.J."/>
            <person name="Karaoz U."/>
            <person name="Brodie E.L."/>
            <person name="Williams K.H."/>
            <person name="Hubbard S.S."/>
            <person name="Banfield J.F."/>
        </authorList>
    </citation>
    <scope>NUCLEOTIDE SEQUENCE [LARGE SCALE GENOMIC DNA]</scope>
</reference>
<proteinExistence type="predicted"/>
<evidence type="ECO:0000313" key="2">
    <source>
        <dbReference type="EMBL" id="OGG15090.1"/>
    </source>
</evidence>